<organism evidence="9 10">
    <name type="scientific">candidate division MSBL1 archaeon SCGC-AAA261D19</name>
    <dbReference type="NCBI Taxonomy" id="1698273"/>
    <lineage>
        <taxon>Archaea</taxon>
        <taxon>Methanobacteriati</taxon>
        <taxon>Methanobacteriota</taxon>
        <taxon>candidate division MSBL1</taxon>
    </lineage>
</organism>
<evidence type="ECO:0000256" key="7">
    <source>
        <dbReference type="SAM" id="MobiDB-lite"/>
    </source>
</evidence>
<name>A0A133V736_9EURY</name>
<dbReference type="InterPro" id="IPR050323">
    <property type="entry name" value="Ribosomal_protein_uL10"/>
</dbReference>
<dbReference type="Pfam" id="PF17777">
    <property type="entry name" value="RL10P_insert"/>
    <property type="match status" value="1"/>
</dbReference>
<evidence type="ECO:0000259" key="8">
    <source>
        <dbReference type="Pfam" id="PF17777"/>
    </source>
</evidence>
<dbReference type="GO" id="GO:0003735">
    <property type="term" value="F:structural constituent of ribosome"/>
    <property type="evidence" value="ECO:0007669"/>
    <property type="project" value="TreeGrafter"/>
</dbReference>
<reference evidence="9 10" key="1">
    <citation type="journal article" date="2016" name="Sci. Rep.">
        <title>Metabolic traits of an uncultured archaeal lineage -MSBL1- from brine pools of the Red Sea.</title>
        <authorList>
            <person name="Mwirichia R."/>
            <person name="Alam I."/>
            <person name="Rashid M."/>
            <person name="Vinu M."/>
            <person name="Ba-Alawi W."/>
            <person name="Anthony Kamau A."/>
            <person name="Kamanda Ngugi D."/>
            <person name="Goker M."/>
            <person name="Klenk H.P."/>
            <person name="Bajic V."/>
            <person name="Stingl U."/>
        </authorList>
    </citation>
    <scope>NUCLEOTIDE SEQUENCE [LARGE SCALE GENOMIC DNA]</scope>
    <source>
        <strain evidence="9">SCGC-AAA261D19</strain>
    </source>
</reference>
<accession>A0A133V736</accession>
<evidence type="ECO:0000256" key="1">
    <source>
        <dbReference type="ARBA" id="ARBA00008889"/>
    </source>
</evidence>
<dbReference type="AlphaFoldDB" id="A0A133V736"/>
<dbReference type="InterPro" id="IPR022909">
    <property type="entry name" value="Ribosomal_uL10_arc"/>
</dbReference>
<evidence type="ECO:0000313" key="10">
    <source>
        <dbReference type="Proteomes" id="UP000070400"/>
    </source>
</evidence>
<comment type="subunit">
    <text evidence="6">Part of the 50S ribosomal subunit. Forms part of the ribosomal stalk which helps the ribosome interact with GTP-bound translation factors. Forms a heptameric L10(L12)2(L12)2(L12)2 complex, where L10 forms an elongated spine to which the L12 dimers bind in a sequential fashion.</text>
</comment>
<comment type="caution">
    <text evidence="9">The sequence shown here is derived from an EMBL/GenBank/DDBJ whole genome shotgun (WGS) entry which is preliminary data.</text>
</comment>
<protein>
    <recommendedName>
        <fullName evidence="6">Large ribosomal subunit protein uL10</fullName>
    </recommendedName>
    <alternativeName>
        <fullName evidence="6">Acidic ribosomal protein P0 homolog</fullName>
    </alternativeName>
</protein>
<keyword evidence="10" id="KW-1185">Reference proteome</keyword>
<sequence>MTATSQAKVAKWKRELVDNLLKKFEEYPVIGVLDISGVPASQFQQMRALLRDRADIKVGRNELLRIVIEKASEEENELKELADYIKGQSALVFTRLNPFRLWKLLKENRTSAPAKPGMKAPEDIVVPAGETDFTPGPVLGELQRLGINARIQGESIVIVEDSKIVEEGDSISEMAASILSRFGIEPRDIGFELRAAYEDGTVFPGDMLVVDEDRVISQIQTAFRDSLNLSLEIRYPTQRTVGMMLGRASFGVQNLAINAFIFSPDTVSRFLRRANSEINALASIVSSEGFDAFGRDQKPMASASVDTKEEKEKT</sequence>
<keyword evidence="2 6" id="KW-0699">rRNA-binding</keyword>
<dbReference type="InterPro" id="IPR001790">
    <property type="entry name" value="Ribosomal_uL10"/>
</dbReference>
<gene>
    <name evidence="6" type="primary">rpl10</name>
    <name evidence="6" type="synonym">rplP0</name>
    <name evidence="9" type="ORF">AKJ43_02145</name>
</gene>
<dbReference type="HAMAP" id="MF_00280">
    <property type="entry name" value="Ribosomal_uL10_arch"/>
    <property type="match status" value="1"/>
</dbReference>
<dbReference type="PANTHER" id="PTHR45699">
    <property type="entry name" value="60S ACIDIC RIBOSOMAL PROTEIN P0"/>
    <property type="match status" value="1"/>
</dbReference>
<dbReference type="PANTHER" id="PTHR45699:SF3">
    <property type="entry name" value="LARGE RIBOSOMAL SUBUNIT PROTEIN UL10"/>
    <property type="match status" value="1"/>
</dbReference>
<keyword evidence="4 6" id="KW-0689">Ribosomal protein</keyword>
<comment type="function">
    <text evidence="6">Forms part of the ribosomal stalk, playing a central role in the interaction of the ribosome with GTP-bound translation factors.</text>
</comment>
<proteinExistence type="inferred from homology"/>
<evidence type="ECO:0000256" key="5">
    <source>
        <dbReference type="ARBA" id="ARBA00023274"/>
    </source>
</evidence>
<dbReference type="InterPro" id="IPR043164">
    <property type="entry name" value="Ribosomal_uL10-like_insert_sf"/>
</dbReference>
<feature type="domain" description="Large ribosomal subunit protein uL10-like insertion" evidence="8">
    <location>
        <begin position="114"/>
        <end position="184"/>
    </location>
</feature>
<dbReference type="GO" id="GO:0000027">
    <property type="term" value="P:ribosomal large subunit assembly"/>
    <property type="evidence" value="ECO:0007669"/>
    <property type="project" value="TreeGrafter"/>
</dbReference>
<dbReference type="Gene3D" id="3.90.105.20">
    <property type="match status" value="1"/>
</dbReference>
<evidence type="ECO:0000256" key="6">
    <source>
        <dbReference type="HAMAP-Rule" id="MF_00280"/>
    </source>
</evidence>
<dbReference type="SUPFAM" id="SSF160369">
    <property type="entry name" value="Ribosomal protein L10-like"/>
    <property type="match status" value="1"/>
</dbReference>
<keyword evidence="5 6" id="KW-0687">Ribonucleoprotein</keyword>
<dbReference type="GO" id="GO:0070180">
    <property type="term" value="F:large ribosomal subunit rRNA binding"/>
    <property type="evidence" value="ECO:0007669"/>
    <property type="project" value="UniProtKB-UniRule"/>
</dbReference>
<feature type="region of interest" description="Disordered" evidence="7">
    <location>
        <begin position="292"/>
        <end position="314"/>
    </location>
</feature>
<dbReference type="InterPro" id="IPR040637">
    <property type="entry name" value="Ribosomal_uL10-like_insert"/>
</dbReference>
<dbReference type="Gene3D" id="6.10.140.760">
    <property type="match status" value="1"/>
</dbReference>
<evidence type="ECO:0000256" key="4">
    <source>
        <dbReference type="ARBA" id="ARBA00022980"/>
    </source>
</evidence>
<dbReference type="Gene3D" id="3.30.70.1730">
    <property type="match status" value="1"/>
</dbReference>
<dbReference type="Proteomes" id="UP000070400">
    <property type="component" value="Unassembled WGS sequence"/>
</dbReference>
<dbReference type="GO" id="GO:0002181">
    <property type="term" value="P:cytoplasmic translation"/>
    <property type="evidence" value="ECO:0007669"/>
    <property type="project" value="TreeGrafter"/>
</dbReference>
<evidence type="ECO:0000256" key="3">
    <source>
        <dbReference type="ARBA" id="ARBA00022884"/>
    </source>
</evidence>
<dbReference type="InterPro" id="IPR043141">
    <property type="entry name" value="Ribosomal_uL10-like_sf"/>
</dbReference>
<dbReference type="CDD" id="cd05795">
    <property type="entry name" value="Ribosomal_P0_L10e"/>
    <property type="match status" value="1"/>
</dbReference>
<dbReference type="EMBL" id="LHXX01000020">
    <property type="protein sequence ID" value="KXB02252.1"/>
    <property type="molecule type" value="Genomic_DNA"/>
</dbReference>
<evidence type="ECO:0000256" key="2">
    <source>
        <dbReference type="ARBA" id="ARBA00022730"/>
    </source>
</evidence>
<evidence type="ECO:0000313" key="9">
    <source>
        <dbReference type="EMBL" id="KXB02252.1"/>
    </source>
</evidence>
<keyword evidence="3 6" id="KW-0694">RNA-binding</keyword>
<comment type="similarity">
    <text evidence="1 6">Belongs to the universal ribosomal protein uL10 family.</text>
</comment>
<dbReference type="GO" id="GO:0022625">
    <property type="term" value="C:cytosolic large ribosomal subunit"/>
    <property type="evidence" value="ECO:0007669"/>
    <property type="project" value="TreeGrafter"/>
</dbReference>
<dbReference type="Pfam" id="PF00466">
    <property type="entry name" value="Ribosomal_L10"/>
    <property type="match status" value="1"/>
</dbReference>